<evidence type="ECO:0000313" key="2">
    <source>
        <dbReference type="Proteomes" id="UP000256661"/>
    </source>
</evidence>
<organism evidence="1 2">
    <name type="scientific">Thermomonospora umbrina</name>
    <dbReference type="NCBI Taxonomy" id="111806"/>
    <lineage>
        <taxon>Bacteria</taxon>
        <taxon>Bacillati</taxon>
        <taxon>Actinomycetota</taxon>
        <taxon>Actinomycetes</taxon>
        <taxon>Streptosporangiales</taxon>
        <taxon>Thermomonosporaceae</taxon>
        <taxon>Thermomonospora</taxon>
    </lineage>
</organism>
<protein>
    <submittedName>
        <fullName evidence="1">Uncharacterized protein</fullName>
    </submittedName>
</protein>
<dbReference type="RefSeq" id="WP_147312429.1">
    <property type="nucleotide sequence ID" value="NZ_QTTT01000001.1"/>
</dbReference>
<keyword evidence="2" id="KW-1185">Reference proteome</keyword>
<evidence type="ECO:0000313" key="1">
    <source>
        <dbReference type="EMBL" id="REF00029.1"/>
    </source>
</evidence>
<gene>
    <name evidence="1" type="ORF">DFJ69_5549</name>
</gene>
<dbReference type="AlphaFoldDB" id="A0A3D9SW23"/>
<accession>A0A3D9SW23</accession>
<reference evidence="1 2" key="1">
    <citation type="submission" date="2018-08" db="EMBL/GenBank/DDBJ databases">
        <title>Sequencing the genomes of 1000 actinobacteria strains.</title>
        <authorList>
            <person name="Klenk H.-P."/>
        </authorList>
    </citation>
    <scope>NUCLEOTIDE SEQUENCE [LARGE SCALE GENOMIC DNA]</scope>
    <source>
        <strain evidence="1 2">DSM 43927</strain>
    </source>
</reference>
<name>A0A3D9SW23_9ACTN</name>
<dbReference type="EMBL" id="QTTT01000001">
    <property type="protein sequence ID" value="REF00029.1"/>
    <property type="molecule type" value="Genomic_DNA"/>
</dbReference>
<comment type="caution">
    <text evidence="1">The sequence shown here is derived from an EMBL/GenBank/DDBJ whole genome shotgun (WGS) entry which is preliminary data.</text>
</comment>
<proteinExistence type="predicted"/>
<sequence>MTVGETLPPKSRADSDASDCSAGAVVLRPGPYNVSHGEKALVCSGFTGSGVQADVEVRQRAQDVVVPGRIHPRSINGVRPLDHGFLRFVLEREAGERMSEFDDMVAAERRRLDERKDANHVRQAQWRSTIERIQELLAVTVRALQTQDIAPLPVLVRTKRSFGRSDRVVIVDHRWRLTHVFELNERCQVFSPTTQLPGILSGGSKASREADRLERRRVTRRAGLDPDQRVLWPGGTLIELDPSKATGDSIHFFHMAGDGVPRLQFSDETPEPLDAYLAHAVANAANYHR</sequence>
<dbReference type="Proteomes" id="UP000256661">
    <property type="component" value="Unassembled WGS sequence"/>
</dbReference>